<keyword evidence="4" id="KW-0238">DNA-binding</keyword>
<dbReference type="Pfam" id="PF08281">
    <property type="entry name" value="Sigma70_r4_2"/>
    <property type="match status" value="1"/>
</dbReference>
<name>A0ABX3P0I2_9BACT</name>
<dbReference type="InterPro" id="IPR013249">
    <property type="entry name" value="RNA_pol_sigma70_r4_t2"/>
</dbReference>
<dbReference type="EMBL" id="LWBO01000007">
    <property type="protein sequence ID" value="OQP50009.1"/>
    <property type="molecule type" value="Genomic_DNA"/>
</dbReference>
<evidence type="ECO:0000313" key="7">
    <source>
        <dbReference type="EMBL" id="OQP50009.1"/>
    </source>
</evidence>
<dbReference type="Proteomes" id="UP000192277">
    <property type="component" value="Unassembled WGS sequence"/>
</dbReference>
<organism evidence="7 8">
    <name type="scientific">Niastella koreensis</name>
    <dbReference type="NCBI Taxonomy" id="354356"/>
    <lineage>
        <taxon>Bacteria</taxon>
        <taxon>Pseudomonadati</taxon>
        <taxon>Bacteroidota</taxon>
        <taxon>Chitinophagia</taxon>
        <taxon>Chitinophagales</taxon>
        <taxon>Chitinophagaceae</taxon>
        <taxon>Niastella</taxon>
    </lineage>
</organism>
<dbReference type="NCBIfam" id="TIGR02937">
    <property type="entry name" value="sigma70-ECF"/>
    <property type="match status" value="1"/>
</dbReference>
<keyword evidence="5" id="KW-0804">Transcription</keyword>
<dbReference type="PANTHER" id="PTHR43133:SF8">
    <property type="entry name" value="RNA POLYMERASE SIGMA FACTOR HI_1459-RELATED"/>
    <property type="match status" value="1"/>
</dbReference>
<dbReference type="Gene3D" id="1.10.1740.10">
    <property type="match status" value="1"/>
</dbReference>
<gene>
    <name evidence="7" type="ORF">A4D02_26580</name>
</gene>
<keyword evidence="2" id="KW-0805">Transcription regulation</keyword>
<evidence type="ECO:0000256" key="3">
    <source>
        <dbReference type="ARBA" id="ARBA00023082"/>
    </source>
</evidence>
<reference evidence="7 8" key="1">
    <citation type="submission" date="2016-04" db="EMBL/GenBank/DDBJ databases">
        <authorList>
            <person name="Chen L."/>
            <person name="Zhuang W."/>
            <person name="Wang G."/>
        </authorList>
    </citation>
    <scope>NUCLEOTIDE SEQUENCE [LARGE SCALE GENOMIC DNA]</scope>
    <source>
        <strain evidence="8">GR20</strain>
    </source>
</reference>
<comment type="caution">
    <text evidence="7">The sequence shown here is derived from an EMBL/GenBank/DDBJ whole genome shotgun (WGS) entry which is preliminary data.</text>
</comment>
<evidence type="ECO:0000313" key="8">
    <source>
        <dbReference type="Proteomes" id="UP000192277"/>
    </source>
</evidence>
<dbReference type="SUPFAM" id="SSF88946">
    <property type="entry name" value="Sigma2 domain of RNA polymerase sigma factors"/>
    <property type="match status" value="1"/>
</dbReference>
<evidence type="ECO:0000256" key="5">
    <source>
        <dbReference type="ARBA" id="ARBA00023163"/>
    </source>
</evidence>
<evidence type="ECO:0000256" key="1">
    <source>
        <dbReference type="ARBA" id="ARBA00010641"/>
    </source>
</evidence>
<protein>
    <recommendedName>
        <fullName evidence="6">RNA polymerase sigma factor 70 region 4 type 2 domain-containing protein</fullName>
    </recommendedName>
</protein>
<dbReference type="RefSeq" id="WP_014219320.1">
    <property type="nucleotide sequence ID" value="NZ_LWBO01000007.1"/>
</dbReference>
<dbReference type="SUPFAM" id="SSF88659">
    <property type="entry name" value="Sigma3 and sigma4 domains of RNA polymerase sigma factors"/>
    <property type="match status" value="1"/>
</dbReference>
<accession>A0ABX3P0I2</accession>
<comment type="similarity">
    <text evidence="1">Belongs to the sigma-70 factor family. ECF subfamily.</text>
</comment>
<dbReference type="Gene3D" id="1.20.140.160">
    <property type="match status" value="1"/>
</dbReference>
<evidence type="ECO:0000259" key="6">
    <source>
        <dbReference type="Pfam" id="PF08281"/>
    </source>
</evidence>
<keyword evidence="3" id="KW-0731">Sigma factor</keyword>
<dbReference type="InterPro" id="IPR014284">
    <property type="entry name" value="RNA_pol_sigma-70_dom"/>
</dbReference>
<feature type="domain" description="RNA polymerase sigma factor 70 region 4 type 2" evidence="6">
    <location>
        <begin position="127"/>
        <end position="176"/>
    </location>
</feature>
<sequence>MKDFLNDEEAMFRGIINRNEFIVNKFFEWMYPKLYLVARKYLDDEHDANDAVTDVFLKFLEKEEAYEDFGHIVKVLFLRVYWAGKNKMNFIKSDNRRRAITDLSEVSDTEAPVEEAMVQAEFYSLVKEKLETLPAADQLILKEYFFEGKQCPEIARILEVKDSLVYNRKDRAIKKLQAIFVGKNMIIILFLFHPPK</sequence>
<keyword evidence="8" id="KW-1185">Reference proteome</keyword>
<proteinExistence type="inferred from homology"/>
<dbReference type="InterPro" id="IPR039425">
    <property type="entry name" value="RNA_pol_sigma-70-like"/>
</dbReference>
<dbReference type="InterPro" id="IPR013325">
    <property type="entry name" value="RNA_pol_sigma_r2"/>
</dbReference>
<dbReference type="InterPro" id="IPR013324">
    <property type="entry name" value="RNA_pol_sigma_r3/r4-like"/>
</dbReference>
<evidence type="ECO:0000256" key="2">
    <source>
        <dbReference type="ARBA" id="ARBA00023015"/>
    </source>
</evidence>
<evidence type="ECO:0000256" key="4">
    <source>
        <dbReference type="ARBA" id="ARBA00023125"/>
    </source>
</evidence>
<dbReference type="PANTHER" id="PTHR43133">
    <property type="entry name" value="RNA POLYMERASE ECF-TYPE SIGMA FACTO"/>
    <property type="match status" value="1"/>
</dbReference>